<dbReference type="Gene3D" id="2.20.230.10">
    <property type="entry name" value="Resuscitation-promoting factor rpfb"/>
    <property type="match status" value="1"/>
</dbReference>
<keyword evidence="7" id="KW-1185">Reference proteome</keyword>
<dbReference type="InterPro" id="IPR023346">
    <property type="entry name" value="Lysozyme-like_dom_sf"/>
</dbReference>
<sequence>MTGGYRRDDSRRDTSSFFTSQPDATAYVGSVATLDRPEEHAGELDFSAFSDDLNITEQDVLAVLGPDAEAMMAEADIDVDELIRLINAETTMLPPIVIPDAAAESGETELEPVVVAAKTWKQRFLKGAALAVLLTLGGGGAAAMAMNKHVTVNVDGQEQTVRSFGDTVGEVLEDAELTIGAHDALSPSPDAAVSDGEVITLERGRQLNLVVDGSQRQSWVRATTVADAISQLGVPEASKPGTWFSLPQDGKLPLEGATLEIKTLKNITLYDGASEPKKMTTNAVTTKELLGELRLTLGPEDKADGGLDYKLTDGAEVHISRTGVSVIQEKETIDPPVEKIEDPELEKGKEEVVEQGEAGEKIVTYKVTRENDKEVAREEIKEEIIKEAKPKKVKVGTKKAPNPAISDGAVWDRLAQCEAGGRWNANTGNGYYGGLQFNASTWRAYGGDQYAPLPHQATREQQIATATKLRDSRGGYGAWPHCSSKLGLPK</sequence>
<protein>
    <submittedName>
        <fullName evidence="6">Resuscitation-promoting factor</fullName>
    </submittedName>
</protein>
<dbReference type="AlphaFoldDB" id="A0A4Q7J8Z2"/>
<evidence type="ECO:0000313" key="6">
    <source>
        <dbReference type="EMBL" id="RZQ63468.1"/>
    </source>
</evidence>
<keyword evidence="4" id="KW-0472">Membrane</keyword>
<comment type="caution">
    <text evidence="6">The sequence shown here is derived from an EMBL/GenBank/DDBJ whole genome shotgun (WGS) entry which is preliminary data.</text>
</comment>
<feature type="domain" description="G5" evidence="5">
    <location>
        <begin position="319"/>
        <end position="399"/>
    </location>
</feature>
<dbReference type="Gene3D" id="1.10.530.10">
    <property type="match status" value="1"/>
</dbReference>
<evidence type="ECO:0000313" key="7">
    <source>
        <dbReference type="Proteomes" id="UP000292003"/>
    </source>
</evidence>
<evidence type="ECO:0000256" key="3">
    <source>
        <dbReference type="ARBA" id="ARBA00022801"/>
    </source>
</evidence>
<dbReference type="Pfam" id="PF06737">
    <property type="entry name" value="Transglycosylas"/>
    <property type="match status" value="1"/>
</dbReference>
<gene>
    <name evidence="6" type="ORF">EWH70_13615</name>
</gene>
<dbReference type="EMBL" id="SFCC01000006">
    <property type="protein sequence ID" value="RZQ63468.1"/>
    <property type="molecule type" value="Genomic_DNA"/>
</dbReference>
<evidence type="ECO:0000259" key="5">
    <source>
        <dbReference type="PROSITE" id="PS51109"/>
    </source>
</evidence>
<dbReference type="SUPFAM" id="SSF53955">
    <property type="entry name" value="Lysozyme-like"/>
    <property type="match status" value="1"/>
</dbReference>
<dbReference type="SMART" id="SM01208">
    <property type="entry name" value="G5"/>
    <property type="match status" value="1"/>
</dbReference>
<keyword evidence="3" id="KW-0378">Hydrolase</keyword>
<dbReference type="InterPro" id="IPR010618">
    <property type="entry name" value="RPF"/>
</dbReference>
<reference evidence="6 7" key="1">
    <citation type="submission" date="2019-02" db="EMBL/GenBank/DDBJ databases">
        <title>Draft genome sequence of Amycolatopsis sp. 8-3EHSu isolated from roots of Suaeda maritima.</title>
        <authorList>
            <person name="Duangmal K."/>
            <person name="Chantavorakit T."/>
        </authorList>
    </citation>
    <scope>NUCLEOTIDE SEQUENCE [LARGE SCALE GENOMIC DNA]</scope>
    <source>
        <strain evidence="6 7">8-3EHSu</strain>
    </source>
</reference>
<proteinExistence type="inferred from homology"/>
<dbReference type="OrthoDB" id="1404170at2"/>
<evidence type="ECO:0000256" key="4">
    <source>
        <dbReference type="SAM" id="Phobius"/>
    </source>
</evidence>
<name>A0A4Q7J8Z2_9PSEU</name>
<dbReference type="Proteomes" id="UP000292003">
    <property type="component" value="Unassembled WGS sequence"/>
</dbReference>
<dbReference type="InterPro" id="IPR011098">
    <property type="entry name" value="G5_dom"/>
</dbReference>
<organism evidence="6 7">
    <name type="scientific">Amycolatopsis suaedae</name>
    <dbReference type="NCBI Taxonomy" id="2510978"/>
    <lineage>
        <taxon>Bacteria</taxon>
        <taxon>Bacillati</taxon>
        <taxon>Actinomycetota</taxon>
        <taxon>Actinomycetes</taxon>
        <taxon>Pseudonocardiales</taxon>
        <taxon>Pseudonocardiaceae</taxon>
        <taxon>Amycolatopsis</taxon>
    </lineage>
</organism>
<keyword evidence="2" id="KW-0732">Signal</keyword>
<evidence type="ECO:0000256" key="1">
    <source>
        <dbReference type="ARBA" id="ARBA00010830"/>
    </source>
</evidence>
<keyword evidence="4" id="KW-0812">Transmembrane</keyword>
<evidence type="ECO:0000256" key="2">
    <source>
        <dbReference type="ARBA" id="ARBA00022729"/>
    </source>
</evidence>
<accession>A0A4Q7J8Z2</accession>
<dbReference type="PROSITE" id="PS51109">
    <property type="entry name" value="G5"/>
    <property type="match status" value="1"/>
</dbReference>
<dbReference type="InterPro" id="IPR007137">
    <property type="entry name" value="DUF348"/>
</dbReference>
<dbReference type="GO" id="GO:0016787">
    <property type="term" value="F:hydrolase activity"/>
    <property type="evidence" value="ECO:0007669"/>
    <property type="project" value="UniProtKB-KW"/>
</dbReference>
<dbReference type="CDD" id="cd13925">
    <property type="entry name" value="RPF"/>
    <property type="match status" value="1"/>
</dbReference>
<comment type="similarity">
    <text evidence="1">Belongs to the transglycosylase family. Rpf subfamily.</text>
</comment>
<dbReference type="Pfam" id="PF03990">
    <property type="entry name" value="DUF348"/>
    <property type="match status" value="3"/>
</dbReference>
<feature type="transmembrane region" description="Helical" evidence="4">
    <location>
        <begin position="128"/>
        <end position="146"/>
    </location>
</feature>
<keyword evidence="4" id="KW-1133">Transmembrane helix</keyword>
<dbReference type="Pfam" id="PF07501">
    <property type="entry name" value="G5"/>
    <property type="match status" value="1"/>
</dbReference>